<accession>A0A3P7MBP1</accession>
<name>A0A3P7MBP1_DIBLA</name>
<evidence type="ECO:0000313" key="2">
    <source>
        <dbReference type="Proteomes" id="UP000281553"/>
    </source>
</evidence>
<reference evidence="1 2" key="1">
    <citation type="submission" date="2018-11" db="EMBL/GenBank/DDBJ databases">
        <authorList>
            <consortium name="Pathogen Informatics"/>
        </authorList>
    </citation>
    <scope>NUCLEOTIDE SEQUENCE [LARGE SCALE GENOMIC DNA]</scope>
</reference>
<proteinExistence type="predicted"/>
<protein>
    <submittedName>
        <fullName evidence="1">Uncharacterized protein</fullName>
    </submittedName>
</protein>
<organism evidence="1 2">
    <name type="scientific">Dibothriocephalus latus</name>
    <name type="common">Fish tapeworm</name>
    <name type="synonym">Diphyllobothrium latum</name>
    <dbReference type="NCBI Taxonomy" id="60516"/>
    <lineage>
        <taxon>Eukaryota</taxon>
        <taxon>Metazoa</taxon>
        <taxon>Spiralia</taxon>
        <taxon>Lophotrochozoa</taxon>
        <taxon>Platyhelminthes</taxon>
        <taxon>Cestoda</taxon>
        <taxon>Eucestoda</taxon>
        <taxon>Diphyllobothriidea</taxon>
        <taxon>Diphyllobothriidae</taxon>
        <taxon>Dibothriocephalus</taxon>
    </lineage>
</organism>
<keyword evidence="2" id="KW-1185">Reference proteome</keyword>
<sequence>MAFLNGTGKETLLCLFRDFRADSAASHSNNKDSVVGLALDWLTNSLYFCVDGEQPRLEVIDLKYRIYTGAGGFGGGGSPFGRTYAHAATDFVAAQPGASTPKLGRYPPQWYRLSRQRRSARSPRSALPLWLLRSSKSTNPSGPQNDYDLNSASFDLNTAADRIPDSVDNYRLVLLHNLSSPRDLVVHPRKRFTQLIGVYFPTL</sequence>
<dbReference type="AlphaFoldDB" id="A0A3P7MBP1"/>
<evidence type="ECO:0000313" key="1">
    <source>
        <dbReference type="EMBL" id="VDN15321.1"/>
    </source>
</evidence>
<gene>
    <name evidence="1" type="ORF">DILT_LOCUS11152</name>
</gene>
<dbReference type="EMBL" id="UYRU01062123">
    <property type="protein sequence ID" value="VDN15321.1"/>
    <property type="molecule type" value="Genomic_DNA"/>
</dbReference>
<dbReference type="OrthoDB" id="443634at2759"/>
<dbReference type="Proteomes" id="UP000281553">
    <property type="component" value="Unassembled WGS sequence"/>
</dbReference>